<evidence type="ECO:0000256" key="5">
    <source>
        <dbReference type="ARBA" id="ARBA00022982"/>
    </source>
</evidence>
<dbReference type="AlphaFoldDB" id="A0EJJ4"/>
<evidence type="ECO:0000256" key="6">
    <source>
        <dbReference type="ARBA" id="ARBA00023004"/>
    </source>
</evidence>
<keyword evidence="5" id="KW-0249">Electron transport</keyword>
<keyword evidence="1" id="KW-0813">Transport</keyword>
<dbReference type="SUPFAM" id="SSF54862">
    <property type="entry name" value="4Fe-4S ferredoxins"/>
    <property type="match status" value="1"/>
</dbReference>
<feature type="compositionally biased region" description="Polar residues" evidence="8">
    <location>
        <begin position="254"/>
        <end position="263"/>
    </location>
</feature>
<dbReference type="InterPro" id="IPR017896">
    <property type="entry name" value="4Fe4S_Fe-S-bd"/>
</dbReference>
<dbReference type="EMBL" id="DQ229155">
    <property type="protein sequence ID" value="ABB79930.1"/>
    <property type="molecule type" value="Genomic_DNA"/>
</dbReference>
<accession>A0EJJ4</accession>
<dbReference type="GO" id="GO:0046872">
    <property type="term" value="F:metal ion binding"/>
    <property type="evidence" value="ECO:0007669"/>
    <property type="project" value="UniProtKB-KW"/>
</dbReference>
<sequence>MVWYWPVSAWVPMRAKLRLYRCRHCGHTGALPESDFLGACIRCGLCVRDCPFDTLKLATLNDDVVVGTPYFTARDVPCEMCDDIPCVVACPTGALDPAVTNIDDSRMGLAVLVDEETCLNFQGLRCDVCYRECPLIEEAITLELRHNQRSGMHTLFIPTVHSDACTGCGKCERVCVLPEAAIKVLPMALAKGVSAEHYRWGWEEKQKAGGSLVSPDTKHEYNLPEGLDYDIDGAGLIKSKQPVKEPFPDDPLESLNQGSGDGP</sequence>
<evidence type="ECO:0000256" key="8">
    <source>
        <dbReference type="SAM" id="MobiDB-lite"/>
    </source>
</evidence>
<evidence type="ECO:0000256" key="4">
    <source>
        <dbReference type="ARBA" id="ARBA00022737"/>
    </source>
</evidence>
<protein>
    <submittedName>
        <fullName evidence="10">Ferredoxin</fullName>
    </submittedName>
</protein>
<keyword evidence="6" id="KW-0408">Iron</keyword>
<feature type="region of interest" description="Disordered" evidence="8">
    <location>
        <begin position="240"/>
        <end position="263"/>
    </location>
</feature>
<dbReference type="CDD" id="cd16373">
    <property type="entry name" value="DMSOR_beta_like"/>
    <property type="match status" value="1"/>
</dbReference>
<keyword evidence="2" id="KW-0004">4Fe-4S</keyword>
<reference evidence="10" key="1">
    <citation type="journal article" date="2009" name="Appl. Microbiol. Biotechnol.">
        <title>Cloning and characterization of a new cold-active lipase from a deep-sea sediment metagenome.</title>
        <authorList>
            <person name="Jeon J.H."/>
            <person name="Kim J.T."/>
            <person name="Kim Y.J."/>
            <person name="Kim H.K."/>
            <person name="Lee H.S."/>
            <person name="Kang S.G."/>
            <person name="Kim S.J."/>
            <person name="Lee J.H."/>
        </authorList>
    </citation>
    <scope>NUCLEOTIDE SEQUENCE</scope>
</reference>
<evidence type="ECO:0000256" key="3">
    <source>
        <dbReference type="ARBA" id="ARBA00022723"/>
    </source>
</evidence>
<proteinExistence type="predicted"/>
<dbReference type="InterPro" id="IPR004494">
    <property type="entry name" value="MauM_NapG"/>
</dbReference>
<keyword evidence="7" id="KW-0411">Iron-sulfur</keyword>
<organism evidence="10">
    <name type="scientific">uncultured bacterium pES01019D12</name>
    <dbReference type="NCBI Taxonomy" id="355333"/>
    <lineage>
        <taxon>Bacteria</taxon>
        <taxon>environmental samples</taxon>
    </lineage>
</organism>
<evidence type="ECO:0000256" key="7">
    <source>
        <dbReference type="ARBA" id="ARBA00023014"/>
    </source>
</evidence>
<keyword evidence="4" id="KW-0677">Repeat</keyword>
<dbReference type="NCBIfam" id="NF007012">
    <property type="entry name" value="PRK09476.1"/>
    <property type="match status" value="1"/>
</dbReference>
<dbReference type="InterPro" id="IPR017900">
    <property type="entry name" value="4Fe4S_Fe_S_CS"/>
</dbReference>
<evidence type="ECO:0000259" key="9">
    <source>
        <dbReference type="PROSITE" id="PS51379"/>
    </source>
</evidence>
<dbReference type="PROSITE" id="PS00198">
    <property type="entry name" value="4FE4S_FER_1"/>
    <property type="match status" value="1"/>
</dbReference>
<keyword evidence="3" id="KW-0479">Metal-binding</keyword>
<dbReference type="NCBIfam" id="TIGR00397">
    <property type="entry name" value="mauM_napG"/>
    <property type="match status" value="1"/>
</dbReference>
<dbReference type="Pfam" id="PF12838">
    <property type="entry name" value="Fer4_7"/>
    <property type="match status" value="2"/>
</dbReference>
<feature type="domain" description="4Fe-4S ferredoxin-type" evidence="9">
    <location>
        <begin position="156"/>
        <end position="187"/>
    </location>
</feature>
<dbReference type="GO" id="GO:0051539">
    <property type="term" value="F:4 iron, 4 sulfur cluster binding"/>
    <property type="evidence" value="ECO:0007669"/>
    <property type="project" value="UniProtKB-KW"/>
</dbReference>
<feature type="domain" description="4Fe-4S ferredoxin-type" evidence="9">
    <location>
        <begin position="30"/>
        <end position="60"/>
    </location>
</feature>
<evidence type="ECO:0000313" key="10">
    <source>
        <dbReference type="EMBL" id="ABB79930.1"/>
    </source>
</evidence>
<feature type="domain" description="4Fe-4S ferredoxin-type" evidence="9">
    <location>
        <begin position="67"/>
        <end position="100"/>
    </location>
</feature>
<dbReference type="PROSITE" id="PS51379">
    <property type="entry name" value="4FE4S_FER_2"/>
    <property type="match status" value="3"/>
</dbReference>
<evidence type="ECO:0000256" key="2">
    <source>
        <dbReference type="ARBA" id="ARBA00022485"/>
    </source>
</evidence>
<dbReference type="Gene3D" id="3.30.70.20">
    <property type="match status" value="2"/>
</dbReference>
<evidence type="ECO:0000256" key="1">
    <source>
        <dbReference type="ARBA" id="ARBA00022448"/>
    </source>
</evidence>
<name>A0EJJ4_9BACT</name>